<dbReference type="GO" id="GO:0004984">
    <property type="term" value="F:olfactory receptor activity"/>
    <property type="evidence" value="ECO:0007669"/>
    <property type="project" value="InterPro"/>
</dbReference>
<feature type="transmembrane region" description="Helical" evidence="10">
    <location>
        <begin position="109"/>
        <end position="134"/>
    </location>
</feature>
<evidence type="ECO:0000313" key="11">
    <source>
        <dbReference type="EMBL" id="VEN46885.1"/>
    </source>
</evidence>
<keyword evidence="2" id="KW-1003">Cell membrane</keyword>
<evidence type="ECO:0000256" key="10">
    <source>
        <dbReference type="SAM" id="Phobius"/>
    </source>
</evidence>
<evidence type="ECO:0000256" key="9">
    <source>
        <dbReference type="ARBA" id="ARBA00023224"/>
    </source>
</evidence>
<evidence type="ECO:0000256" key="8">
    <source>
        <dbReference type="ARBA" id="ARBA00023170"/>
    </source>
</evidence>
<evidence type="ECO:0000256" key="5">
    <source>
        <dbReference type="ARBA" id="ARBA00022725"/>
    </source>
</evidence>
<keyword evidence="8" id="KW-0675">Receptor</keyword>
<organism evidence="11 12">
    <name type="scientific">Callosobruchus maculatus</name>
    <name type="common">Southern cowpea weevil</name>
    <name type="synonym">Pulse bruchid</name>
    <dbReference type="NCBI Taxonomy" id="64391"/>
    <lineage>
        <taxon>Eukaryota</taxon>
        <taxon>Metazoa</taxon>
        <taxon>Ecdysozoa</taxon>
        <taxon>Arthropoda</taxon>
        <taxon>Hexapoda</taxon>
        <taxon>Insecta</taxon>
        <taxon>Pterygota</taxon>
        <taxon>Neoptera</taxon>
        <taxon>Endopterygota</taxon>
        <taxon>Coleoptera</taxon>
        <taxon>Polyphaga</taxon>
        <taxon>Cucujiformia</taxon>
        <taxon>Chrysomeloidea</taxon>
        <taxon>Chrysomelidae</taxon>
        <taxon>Bruchinae</taxon>
        <taxon>Bruchini</taxon>
        <taxon>Callosobruchus</taxon>
    </lineage>
</organism>
<evidence type="ECO:0008006" key="13">
    <source>
        <dbReference type="Google" id="ProtNLM"/>
    </source>
</evidence>
<proteinExistence type="predicted"/>
<feature type="transmembrane region" description="Helical" evidence="10">
    <location>
        <begin position="184"/>
        <end position="204"/>
    </location>
</feature>
<keyword evidence="5" id="KW-0552">Olfaction</keyword>
<evidence type="ECO:0000256" key="4">
    <source>
        <dbReference type="ARBA" id="ARBA00022692"/>
    </source>
</evidence>
<sequence>MHRSLAYTSTNLYFFQMVSKIVLMLSKRKEMQDIFKHINTIFWKIEDVADDRERTAYKNLLLKGRYIFHLLSVLFVVWLSCICRTKSLPLKCYQPKWLPLYSIIALQDFTFILLTWTIIAIDGIITSLFLMTAIQLKMLNRELKTIFDTNDEGIIERKIITLVEHHDFMLCFTRLVNDTISSSMVIFIGNIVSNIIIYLYHFTIMNSINYTIIRDFDVVAMTLIEFFGVFCIPAQLCINQAEEIKNSAYCSKWYEHPQYKRHISTIMTRVSLGITINAGGIVKVDLETALNVVKLAGSYYTFLKNFTEG</sequence>
<evidence type="ECO:0000313" key="12">
    <source>
        <dbReference type="Proteomes" id="UP000410492"/>
    </source>
</evidence>
<feature type="transmembrane region" description="Helical" evidence="10">
    <location>
        <begin position="66"/>
        <end position="89"/>
    </location>
</feature>
<dbReference type="InterPro" id="IPR004117">
    <property type="entry name" value="7tm6_olfct_rcpt"/>
</dbReference>
<evidence type="ECO:0000256" key="3">
    <source>
        <dbReference type="ARBA" id="ARBA00022606"/>
    </source>
</evidence>
<dbReference type="GO" id="GO:0007165">
    <property type="term" value="P:signal transduction"/>
    <property type="evidence" value="ECO:0007669"/>
    <property type="project" value="UniProtKB-KW"/>
</dbReference>
<keyword evidence="12" id="KW-1185">Reference proteome</keyword>
<dbReference type="AlphaFoldDB" id="A0A653CG30"/>
<reference evidence="11 12" key="1">
    <citation type="submission" date="2019-01" db="EMBL/GenBank/DDBJ databases">
        <authorList>
            <person name="Sayadi A."/>
        </authorList>
    </citation>
    <scope>NUCLEOTIDE SEQUENCE [LARGE SCALE GENOMIC DNA]</scope>
</reference>
<evidence type="ECO:0000256" key="1">
    <source>
        <dbReference type="ARBA" id="ARBA00004651"/>
    </source>
</evidence>
<keyword evidence="3" id="KW-0716">Sensory transduction</keyword>
<dbReference type="OrthoDB" id="6614360at2759"/>
<gene>
    <name evidence="11" type="ORF">CALMAC_LOCUS8834</name>
</gene>
<comment type="subcellular location">
    <subcellularLocation>
        <location evidence="1">Cell membrane</location>
        <topology evidence="1">Multi-pass membrane protein</topology>
    </subcellularLocation>
</comment>
<feature type="transmembrane region" description="Helical" evidence="10">
    <location>
        <begin position="216"/>
        <end position="238"/>
    </location>
</feature>
<protein>
    <recommendedName>
        <fullName evidence="13">Odorant receptor</fullName>
    </recommendedName>
</protein>
<keyword evidence="9" id="KW-0807">Transducer</keyword>
<accession>A0A653CG30</accession>
<keyword evidence="7 10" id="KW-0472">Membrane</keyword>
<dbReference type="Pfam" id="PF02949">
    <property type="entry name" value="7tm_6"/>
    <property type="match status" value="1"/>
</dbReference>
<keyword evidence="4 10" id="KW-0812">Transmembrane</keyword>
<keyword evidence="6 10" id="KW-1133">Transmembrane helix</keyword>
<dbReference type="EMBL" id="CAACVG010007752">
    <property type="protein sequence ID" value="VEN46885.1"/>
    <property type="molecule type" value="Genomic_DNA"/>
</dbReference>
<dbReference type="GO" id="GO:0005886">
    <property type="term" value="C:plasma membrane"/>
    <property type="evidence" value="ECO:0007669"/>
    <property type="project" value="UniProtKB-SubCell"/>
</dbReference>
<dbReference type="PANTHER" id="PTHR21137">
    <property type="entry name" value="ODORANT RECEPTOR"/>
    <property type="match status" value="1"/>
</dbReference>
<name>A0A653CG30_CALMS</name>
<dbReference type="GO" id="GO:0005549">
    <property type="term" value="F:odorant binding"/>
    <property type="evidence" value="ECO:0007669"/>
    <property type="project" value="InterPro"/>
</dbReference>
<evidence type="ECO:0000256" key="7">
    <source>
        <dbReference type="ARBA" id="ARBA00023136"/>
    </source>
</evidence>
<dbReference type="Proteomes" id="UP000410492">
    <property type="component" value="Unassembled WGS sequence"/>
</dbReference>
<evidence type="ECO:0000256" key="2">
    <source>
        <dbReference type="ARBA" id="ARBA00022475"/>
    </source>
</evidence>
<evidence type="ECO:0000256" key="6">
    <source>
        <dbReference type="ARBA" id="ARBA00022989"/>
    </source>
</evidence>
<dbReference type="PANTHER" id="PTHR21137:SF35">
    <property type="entry name" value="ODORANT RECEPTOR 19A-RELATED"/>
    <property type="match status" value="1"/>
</dbReference>